<dbReference type="PIRSF" id="PIRSF000543">
    <property type="entry name" value="NADH_UQ_42KD"/>
    <property type="match status" value="1"/>
</dbReference>
<accession>A0A8K0CKD0</accession>
<sequence length="409" mass="47590">MAAVFRLGIFRIVNNNAANKLLSNTSDLKVPIRGIAGKALRCVESSPPKPAPWPYKTKRYTLLNYVYDKTTPRFDQNSKIIVVEGPIAAGKTKLAKELAEDLDMLYMPEANLDMMYVNDYGFNLKELDPQLPESCRSFDIKDFLNNPRHRLTATFQLKQYVVKYSQYIDALAHVFSTGQGVILDRCVYSDFVFMEAMFRQGFLSKGARSVYYDLRKNTLNELLRPHLVIYLHVPIDKVQEKIKQRNNSVEVKSSALTPAYLKVMEDKYKQNYLKDISVHSELLVYDWSDAAEVEVVVEDIERIDFTRYDKQDLKMKDWVYYLEEEWAVLRHTYADKKDNLMMNINIPRFDVPELITEAEDARIAREVIRNAPGMEYQYGYNPNMGDSGLLFKVGMRHRHTLPLIERKFP</sequence>
<dbReference type="PANTHER" id="PTHR10513:SF15">
    <property type="entry name" value="NADH DEHYDROGENASE [UBIQUINONE] 1 ALPHA SUBCOMPLEX SUBUNIT 10, MITOCHONDRIAL"/>
    <property type="match status" value="1"/>
</dbReference>
<dbReference type="InterPro" id="IPR031314">
    <property type="entry name" value="DNK_dom"/>
</dbReference>
<dbReference type="PANTHER" id="PTHR10513">
    <property type="entry name" value="DEOXYNUCLEOSIDE KINASE"/>
    <property type="match status" value="1"/>
</dbReference>
<dbReference type="InterPro" id="IPR050566">
    <property type="entry name" value="Deoxyribonucleoside_kinase"/>
</dbReference>
<keyword evidence="6 13" id="KW-0813">Transport</keyword>
<comment type="cofactor">
    <cofactor evidence="1 13">
        <name>FAD</name>
        <dbReference type="ChEBI" id="CHEBI:57692"/>
    </cofactor>
</comment>
<protein>
    <recommendedName>
        <fullName evidence="5 13">NADH dehydrogenase [ubiquinone] 1 alpha subcomplex subunit 10, mitochondrial</fullName>
    </recommendedName>
</protein>
<reference evidence="15" key="1">
    <citation type="submission" date="2019-08" db="EMBL/GenBank/DDBJ databases">
        <title>The genome of the North American firefly Photinus pyralis.</title>
        <authorList>
            <consortium name="Photinus pyralis genome working group"/>
            <person name="Fallon T.R."/>
            <person name="Sander Lower S.E."/>
            <person name="Weng J.-K."/>
        </authorList>
    </citation>
    <scope>NUCLEOTIDE SEQUENCE</scope>
    <source>
        <strain evidence="15">TRF0915ILg1</strain>
        <tissue evidence="15">Whole body</tissue>
    </source>
</reference>
<evidence type="ECO:0000256" key="9">
    <source>
        <dbReference type="ARBA" id="ARBA00022827"/>
    </source>
</evidence>
<dbReference type="InterPro" id="IPR015828">
    <property type="entry name" value="NDUFA10"/>
</dbReference>
<proteinExistence type="inferred from homology"/>
<evidence type="ECO:0000256" key="5">
    <source>
        <dbReference type="ARBA" id="ARBA00017279"/>
    </source>
</evidence>
<comment type="caution">
    <text evidence="15">The sequence shown here is derived from an EMBL/GenBank/DDBJ whole genome shotgun (WGS) entry which is preliminary data.</text>
</comment>
<evidence type="ECO:0000256" key="13">
    <source>
        <dbReference type="PIRNR" id="PIRNR000543"/>
    </source>
</evidence>
<evidence type="ECO:0000256" key="3">
    <source>
        <dbReference type="ARBA" id="ARBA00004305"/>
    </source>
</evidence>
<dbReference type="AlphaFoldDB" id="A0A8K0CKD0"/>
<evidence type="ECO:0000256" key="8">
    <source>
        <dbReference type="ARBA" id="ARBA00022660"/>
    </source>
</evidence>
<organism evidence="15 16">
    <name type="scientific">Ignelater luminosus</name>
    <name type="common">Cucubano</name>
    <name type="synonym">Pyrophorus luminosus</name>
    <dbReference type="NCBI Taxonomy" id="2038154"/>
    <lineage>
        <taxon>Eukaryota</taxon>
        <taxon>Metazoa</taxon>
        <taxon>Ecdysozoa</taxon>
        <taxon>Arthropoda</taxon>
        <taxon>Hexapoda</taxon>
        <taxon>Insecta</taxon>
        <taxon>Pterygota</taxon>
        <taxon>Neoptera</taxon>
        <taxon>Endopterygota</taxon>
        <taxon>Coleoptera</taxon>
        <taxon>Polyphaga</taxon>
        <taxon>Elateriformia</taxon>
        <taxon>Elateroidea</taxon>
        <taxon>Elateridae</taxon>
        <taxon>Agrypninae</taxon>
        <taxon>Pyrophorini</taxon>
        <taxon>Ignelater</taxon>
    </lineage>
</organism>
<dbReference type="GO" id="GO:0005759">
    <property type="term" value="C:mitochondrial matrix"/>
    <property type="evidence" value="ECO:0007669"/>
    <property type="project" value="UniProtKB-SubCell"/>
</dbReference>
<dbReference type="GO" id="GO:0006120">
    <property type="term" value="P:mitochondrial electron transport, NADH to ubiquinone"/>
    <property type="evidence" value="ECO:0007669"/>
    <property type="project" value="InterPro"/>
</dbReference>
<dbReference type="FunFam" id="3.40.50.300:FF:001768">
    <property type="entry name" value="NADH dehydrogenase [ubiquinone] 1 alpha subcomplex subunit 10, mitochondrial"/>
    <property type="match status" value="1"/>
</dbReference>
<comment type="subcellular location">
    <subcellularLocation>
        <location evidence="3 13">Mitochondrion matrix</location>
    </subcellularLocation>
</comment>
<keyword evidence="9 13" id="KW-0274">FAD</keyword>
<keyword evidence="11 13" id="KW-0249">Electron transport</keyword>
<evidence type="ECO:0000256" key="1">
    <source>
        <dbReference type="ARBA" id="ARBA00001974"/>
    </source>
</evidence>
<keyword evidence="7 13" id="KW-0285">Flavoprotein</keyword>
<dbReference type="Gene3D" id="3.40.50.300">
    <property type="entry name" value="P-loop containing nucleotide triphosphate hydrolases"/>
    <property type="match status" value="1"/>
</dbReference>
<keyword evidence="8 13" id="KW-0679">Respiratory chain</keyword>
<gene>
    <name evidence="15" type="ORF">ILUMI_19513</name>
</gene>
<evidence type="ECO:0000256" key="2">
    <source>
        <dbReference type="ARBA" id="ARBA00003195"/>
    </source>
</evidence>
<evidence type="ECO:0000313" key="15">
    <source>
        <dbReference type="EMBL" id="KAF2886661.1"/>
    </source>
</evidence>
<evidence type="ECO:0000256" key="11">
    <source>
        <dbReference type="ARBA" id="ARBA00022982"/>
    </source>
</evidence>
<keyword evidence="10" id="KW-0809">Transit peptide</keyword>
<feature type="domain" description="Deoxynucleoside kinase" evidence="14">
    <location>
        <begin position="81"/>
        <end position="312"/>
    </location>
</feature>
<comment type="similarity">
    <text evidence="4 13">Belongs to the complex I NDUFA10 subunit family.</text>
</comment>
<evidence type="ECO:0000256" key="6">
    <source>
        <dbReference type="ARBA" id="ARBA00022448"/>
    </source>
</evidence>
<dbReference type="SUPFAM" id="SSF52540">
    <property type="entry name" value="P-loop containing nucleoside triphosphate hydrolases"/>
    <property type="match status" value="1"/>
</dbReference>
<evidence type="ECO:0000256" key="7">
    <source>
        <dbReference type="ARBA" id="ARBA00022630"/>
    </source>
</evidence>
<evidence type="ECO:0000256" key="10">
    <source>
        <dbReference type="ARBA" id="ARBA00022946"/>
    </source>
</evidence>
<dbReference type="Proteomes" id="UP000801492">
    <property type="component" value="Unassembled WGS sequence"/>
</dbReference>
<comment type="function">
    <text evidence="2 13">Accessory subunit of the mitochondrial membrane respiratory chain NADH dehydrogenase (Complex I), that is believed not to be involved in catalysis. Complex I functions in the transfer of electrons from NADH to the respiratory chain. The immediate electron acceptor for the enzyme is believed to be ubiquinone.</text>
</comment>
<evidence type="ECO:0000256" key="12">
    <source>
        <dbReference type="ARBA" id="ARBA00023128"/>
    </source>
</evidence>
<dbReference type="OrthoDB" id="17400at2759"/>
<keyword evidence="16" id="KW-1185">Reference proteome</keyword>
<dbReference type="EMBL" id="VTPC01086951">
    <property type="protein sequence ID" value="KAF2886661.1"/>
    <property type="molecule type" value="Genomic_DNA"/>
</dbReference>
<dbReference type="Pfam" id="PF01712">
    <property type="entry name" value="dNK"/>
    <property type="match status" value="1"/>
</dbReference>
<evidence type="ECO:0000259" key="14">
    <source>
        <dbReference type="Pfam" id="PF01712"/>
    </source>
</evidence>
<evidence type="ECO:0000256" key="4">
    <source>
        <dbReference type="ARBA" id="ARBA00008606"/>
    </source>
</evidence>
<dbReference type="InterPro" id="IPR027417">
    <property type="entry name" value="P-loop_NTPase"/>
</dbReference>
<keyword evidence="12 13" id="KW-0496">Mitochondrion</keyword>
<name>A0A8K0CKD0_IGNLU</name>
<evidence type="ECO:0000313" key="16">
    <source>
        <dbReference type="Proteomes" id="UP000801492"/>
    </source>
</evidence>